<dbReference type="CDD" id="cd09487">
    <property type="entry name" value="SAM_superfamily"/>
    <property type="match status" value="1"/>
</dbReference>
<dbReference type="PANTHER" id="PTHR10627">
    <property type="entry name" value="SCP160"/>
    <property type="match status" value="1"/>
</dbReference>
<dbReference type="AlphaFoldDB" id="A0AAN8W9H2"/>
<evidence type="ECO:0000259" key="3">
    <source>
        <dbReference type="PROSITE" id="PS50105"/>
    </source>
</evidence>
<gene>
    <name evidence="4" type="ORF">RJ641_025269</name>
</gene>
<organism evidence="4 5">
    <name type="scientific">Dillenia turbinata</name>
    <dbReference type="NCBI Taxonomy" id="194707"/>
    <lineage>
        <taxon>Eukaryota</taxon>
        <taxon>Viridiplantae</taxon>
        <taxon>Streptophyta</taxon>
        <taxon>Embryophyta</taxon>
        <taxon>Tracheophyta</taxon>
        <taxon>Spermatophyta</taxon>
        <taxon>Magnoliopsida</taxon>
        <taxon>eudicotyledons</taxon>
        <taxon>Gunneridae</taxon>
        <taxon>Pentapetalae</taxon>
        <taxon>Dilleniales</taxon>
        <taxon>Dilleniaceae</taxon>
        <taxon>Dillenia</taxon>
    </lineage>
</organism>
<feature type="compositionally biased region" description="Basic and acidic residues" evidence="2">
    <location>
        <begin position="1"/>
        <end position="21"/>
    </location>
</feature>
<evidence type="ECO:0000313" key="4">
    <source>
        <dbReference type="EMBL" id="KAK6944167.1"/>
    </source>
</evidence>
<dbReference type="SUPFAM" id="SSF47769">
    <property type="entry name" value="SAM/Pointed domain"/>
    <property type="match status" value="1"/>
</dbReference>
<dbReference type="SMART" id="SM00454">
    <property type="entry name" value="SAM"/>
    <property type="match status" value="1"/>
</dbReference>
<dbReference type="Proteomes" id="UP001370490">
    <property type="component" value="Unassembled WGS sequence"/>
</dbReference>
<reference evidence="4 5" key="1">
    <citation type="submission" date="2023-12" db="EMBL/GenBank/DDBJ databases">
        <title>A high-quality genome assembly for Dillenia turbinata (Dilleniales).</title>
        <authorList>
            <person name="Chanderbali A."/>
        </authorList>
    </citation>
    <scope>NUCLEOTIDE SEQUENCE [LARGE SCALE GENOMIC DNA]</scope>
    <source>
        <strain evidence="4">LSX21</strain>
        <tissue evidence="4">Leaf</tissue>
    </source>
</reference>
<evidence type="ECO:0000256" key="2">
    <source>
        <dbReference type="SAM" id="MobiDB-lite"/>
    </source>
</evidence>
<feature type="region of interest" description="Disordered" evidence="2">
    <location>
        <begin position="1"/>
        <end position="24"/>
    </location>
</feature>
<dbReference type="InterPro" id="IPR013761">
    <property type="entry name" value="SAM/pointed_sf"/>
</dbReference>
<evidence type="ECO:0000256" key="1">
    <source>
        <dbReference type="ARBA" id="ARBA00022737"/>
    </source>
</evidence>
<dbReference type="Gene3D" id="1.10.150.50">
    <property type="entry name" value="Transcription Factor, Ets-1"/>
    <property type="match status" value="1"/>
</dbReference>
<dbReference type="PROSITE" id="PS50105">
    <property type="entry name" value="SAM_DOMAIN"/>
    <property type="match status" value="1"/>
</dbReference>
<accession>A0AAN8W9H2</accession>
<comment type="caution">
    <text evidence="4">The sequence shown here is derived from an EMBL/GenBank/DDBJ whole genome shotgun (WGS) entry which is preliminary data.</text>
</comment>
<dbReference type="Pfam" id="PF07647">
    <property type="entry name" value="SAM_2"/>
    <property type="match status" value="1"/>
</dbReference>
<keyword evidence="5" id="KW-1185">Reference proteome</keyword>
<sequence length="184" mass="20121">MPRKAAEGAHLPNEKHIEKQPCDGPENPVKMASEKNCQIVAKVPSVQQGPEVAVLVRLPHRPGLVSPDGARISKSKMLVGYSSTSKSNWTAGLLHGPIAFPYGAMSINRRMQASNVERKLQLAGGLNNWLISLGLDQFVRIFQGKKAHKFQLVNLTMKRLKDMGADAVGPRRKLMHAIESLSAV</sequence>
<protein>
    <submittedName>
        <fullName evidence="4">Sterile alpha motif domain</fullName>
    </submittedName>
</protein>
<dbReference type="PANTHER" id="PTHR10627:SF68">
    <property type="entry name" value="F26K24.15 PROTEIN-RELATED"/>
    <property type="match status" value="1"/>
</dbReference>
<evidence type="ECO:0000313" key="5">
    <source>
        <dbReference type="Proteomes" id="UP001370490"/>
    </source>
</evidence>
<feature type="domain" description="SAM" evidence="3">
    <location>
        <begin position="126"/>
        <end position="184"/>
    </location>
</feature>
<dbReference type="EMBL" id="JBAMMX010000003">
    <property type="protein sequence ID" value="KAK6944167.1"/>
    <property type="molecule type" value="Genomic_DNA"/>
</dbReference>
<keyword evidence="1" id="KW-0677">Repeat</keyword>
<name>A0AAN8W9H2_9MAGN</name>
<proteinExistence type="predicted"/>
<dbReference type="InterPro" id="IPR001660">
    <property type="entry name" value="SAM"/>
</dbReference>